<dbReference type="AlphaFoldDB" id="U2XVY7"/>
<comment type="caution">
    <text evidence="2">The sequence shown here is derived from an EMBL/GenBank/DDBJ whole genome shotgun (WGS) entry which is preliminary data.</text>
</comment>
<gene>
    <name evidence="2" type="ORF">ANG5_0514</name>
</gene>
<name>U2XVY7_STRCV</name>
<evidence type="ECO:0000313" key="2">
    <source>
        <dbReference type="EMBL" id="GAD43986.1"/>
    </source>
</evidence>
<accession>U2XVY7</accession>
<sequence length="150" mass="17491">MWAEFNRKVGKDMTHTPYGYRIENGIAVVDEVDAERIKALYQEYIDCKSMRAATKKAGIDKTHSVIGRILKNKVYLGTVYYPQIIDEDIFAKAQEIREHNVRSQNRIGIYRPHPKAEIGAFKIRKTEEKYKDPYKQAEYAYSQILEVANE</sequence>
<dbReference type="Proteomes" id="UP000016985">
    <property type="component" value="Unassembled WGS sequence"/>
</dbReference>
<feature type="domain" description="Recombinase" evidence="1">
    <location>
        <begin position="17"/>
        <end position="103"/>
    </location>
</feature>
<dbReference type="InterPro" id="IPR011109">
    <property type="entry name" value="DNA_bind_recombinase_dom"/>
</dbReference>
<dbReference type="EMBL" id="BASX01000003">
    <property type="protein sequence ID" value="GAD43986.1"/>
    <property type="molecule type" value="Genomic_DNA"/>
</dbReference>
<organism evidence="2 3">
    <name type="scientific">Streptococcus constellatus subsp. pharyngis SK1060 = CCUG 46377</name>
    <dbReference type="NCBI Taxonomy" id="1035184"/>
    <lineage>
        <taxon>Bacteria</taxon>
        <taxon>Bacillati</taxon>
        <taxon>Bacillota</taxon>
        <taxon>Bacilli</taxon>
        <taxon>Lactobacillales</taxon>
        <taxon>Streptococcaceae</taxon>
        <taxon>Streptococcus</taxon>
        <taxon>Streptococcus anginosus group</taxon>
    </lineage>
</organism>
<dbReference type="Pfam" id="PF07508">
    <property type="entry name" value="Recombinase"/>
    <property type="match status" value="1"/>
</dbReference>
<dbReference type="InterPro" id="IPR038109">
    <property type="entry name" value="DNA_bind_recomb_sf"/>
</dbReference>
<protein>
    <recommendedName>
        <fullName evidence="1">Recombinase domain-containing protein</fullName>
    </recommendedName>
</protein>
<dbReference type="GO" id="GO:0003677">
    <property type="term" value="F:DNA binding"/>
    <property type="evidence" value="ECO:0007669"/>
    <property type="project" value="InterPro"/>
</dbReference>
<evidence type="ECO:0000313" key="3">
    <source>
        <dbReference type="Proteomes" id="UP000016985"/>
    </source>
</evidence>
<proteinExistence type="predicted"/>
<dbReference type="GO" id="GO:0000150">
    <property type="term" value="F:DNA strand exchange activity"/>
    <property type="evidence" value="ECO:0007669"/>
    <property type="project" value="InterPro"/>
</dbReference>
<dbReference type="PROSITE" id="PS51737">
    <property type="entry name" value="RECOMBINASE_DNA_BIND"/>
    <property type="match status" value="1"/>
</dbReference>
<evidence type="ECO:0000259" key="1">
    <source>
        <dbReference type="PROSITE" id="PS51737"/>
    </source>
</evidence>
<dbReference type="Gene3D" id="3.90.1750.20">
    <property type="entry name" value="Putative Large Serine Recombinase, Chain B, Domain 2"/>
    <property type="match status" value="1"/>
</dbReference>
<reference evidence="2 3" key="1">
    <citation type="submission" date="2013-09" db="EMBL/GenBank/DDBJ databases">
        <title>Genome Sequences of seven clinical isolates and type strains of anginosus group streptococci.</title>
        <authorList>
            <person name="Maruyama F."/>
            <person name="Sakurai A."/>
            <person name="Ogura Y."/>
            <person name="Homma H."/>
            <person name="Takahashi N."/>
            <person name="Ohtsubo Y."/>
            <person name="Hoshino T."/>
            <person name="Okahashi N."/>
            <person name="Nakagawa I."/>
            <person name="Kimura S."/>
            <person name="Fujiwara T."/>
            <person name="Hayashi T."/>
            <person name="Shintani S."/>
        </authorList>
    </citation>
    <scope>NUCLEOTIDE SEQUENCE [LARGE SCALE GENOMIC DNA]</scope>
    <source>
        <strain evidence="3">CCUG46377</strain>
    </source>
</reference>
<keyword evidence="3" id="KW-1185">Reference proteome</keyword>